<evidence type="ECO:0000313" key="2">
    <source>
        <dbReference type="EMBL" id="OZG63386.1"/>
    </source>
</evidence>
<keyword evidence="1" id="KW-1133">Transmembrane helix</keyword>
<feature type="transmembrane region" description="Helical" evidence="1">
    <location>
        <begin position="102"/>
        <end position="126"/>
    </location>
</feature>
<proteinExistence type="predicted"/>
<evidence type="ECO:0000256" key="1">
    <source>
        <dbReference type="SAM" id="Phobius"/>
    </source>
</evidence>
<organism evidence="2 3">
    <name type="scientific">Bifidobacterium lemurum</name>
    <dbReference type="NCBI Taxonomy" id="1603886"/>
    <lineage>
        <taxon>Bacteria</taxon>
        <taxon>Bacillati</taxon>
        <taxon>Actinomycetota</taxon>
        <taxon>Actinomycetes</taxon>
        <taxon>Bifidobacteriales</taxon>
        <taxon>Bifidobacteriaceae</taxon>
        <taxon>Bifidobacterium</taxon>
    </lineage>
</organism>
<keyword evidence="1" id="KW-0472">Membrane</keyword>
<dbReference type="STRING" id="1603886.GCA_001895165_01188"/>
<gene>
    <name evidence="2" type="ORF">BLEM_0089</name>
</gene>
<dbReference type="RefSeq" id="WP_083570191.1">
    <property type="nucleotide sequence ID" value="NZ_BDIS01000015.1"/>
</dbReference>
<dbReference type="Pfam" id="PF11188">
    <property type="entry name" value="DUF2975"/>
    <property type="match status" value="1"/>
</dbReference>
<dbReference type="AlphaFoldDB" id="A0A261FXA1"/>
<dbReference type="Proteomes" id="UP000216352">
    <property type="component" value="Unassembled WGS sequence"/>
</dbReference>
<evidence type="ECO:0000313" key="3">
    <source>
        <dbReference type="Proteomes" id="UP000216352"/>
    </source>
</evidence>
<dbReference type="EMBL" id="MWWX01000001">
    <property type="protein sequence ID" value="OZG63386.1"/>
    <property type="molecule type" value="Genomic_DNA"/>
</dbReference>
<comment type="caution">
    <text evidence="2">The sequence shown here is derived from an EMBL/GenBank/DDBJ whole genome shotgun (WGS) entry which is preliminary data.</text>
</comment>
<sequence length="192" mass="20734">MERIHRWSGGEASDGARDERHPVAIAVLKGLVVLFELLCLAAQCVIVPLSGEVVAMYPETAPMRWPYTVLGILAVACFEIALVGLWRLLTLVRRRDVFSGKAIWPVNLIIGCAGAEGVLVFVVLLLSTVLEPPLIWDSIQSAFVPAAVGMPALSLALVVALLLIVAFIMLMLVMRSLLAQAIAQRDELAVVI</sequence>
<keyword evidence="1" id="KW-0812">Transmembrane</keyword>
<name>A0A261FXA1_9BIFI</name>
<feature type="transmembrane region" description="Helical" evidence="1">
    <location>
        <begin position="26"/>
        <end position="49"/>
    </location>
</feature>
<keyword evidence="3" id="KW-1185">Reference proteome</keyword>
<protein>
    <recommendedName>
        <fullName evidence="4">DUF2975 domain-containing protein</fullName>
    </recommendedName>
</protein>
<dbReference type="OrthoDB" id="3240470at2"/>
<accession>A0A261FXA1</accession>
<dbReference type="InterPro" id="IPR021354">
    <property type="entry name" value="DUF2975"/>
</dbReference>
<reference evidence="2 3" key="1">
    <citation type="journal article" date="2017" name="BMC Genomics">
        <title>Comparative genomic and phylogenomic analyses of the Bifidobacteriaceae family.</title>
        <authorList>
            <person name="Lugli G.A."/>
            <person name="Milani C."/>
            <person name="Turroni F."/>
            <person name="Duranti S."/>
            <person name="Mancabelli L."/>
            <person name="Mangifesta M."/>
            <person name="Ferrario C."/>
            <person name="Modesto M."/>
            <person name="Mattarelli P."/>
            <person name="Jiri K."/>
            <person name="van Sinderen D."/>
            <person name="Ventura M."/>
        </authorList>
    </citation>
    <scope>NUCLEOTIDE SEQUENCE [LARGE SCALE GENOMIC DNA]</scope>
    <source>
        <strain evidence="2 3">DSM 28807</strain>
    </source>
</reference>
<feature type="transmembrane region" description="Helical" evidence="1">
    <location>
        <begin position="69"/>
        <end position="90"/>
    </location>
</feature>
<evidence type="ECO:0008006" key="4">
    <source>
        <dbReference type="Google" id="ProtNLM"/>
    </source>
</evidence>
<feature type="transmembrane region" description="Helical" evidence="1">
    <location>
        <begin position="146"/>
        <end position="173"/>
    </location>
</feature>